<protein>
    <submittedName>
        <fullName evidence="3">Uncharacterized protein</fullName>
    </submittedName>
</protein>
<feature type="compositionally biased region" description="Basic residues" evidence="1">
    <location>
        <begin position="55"/>
        <end position="64"/>
    </location>
</feature>
<feature type="chain" id="PRO_5022915364" evidence="2">
    <location>
        <begin position="25"/>
        <end position="73"/>
    </location>
</feature>
<organism evidence="3 4">
    <name type="scientific">Methylacidimicrobium tartarophylax</name>
    <dbReference type="NCBI Taxonomy" id="1041768"/>
    <lineage>
        <taxon>Bacteria</taxon>
        <taxon>Pseudomonadati</taxon>
        <taxon>Verrucomicrobiota</taxon>
        <taxon>Methylacidimicrobium</taxon>
    </lineage>
</organism>
<dbReference type="Proteomes" id="UP000334923">
    <property type="component" value="Unassembled WGS sequence"/>
</dbReference>
<sequence length="73" mass="7593">MKHRSVALLTAAAFAGLLTGSALRASGADLTAESGSPHAKMTSEKGSCNQCSGKKEKKKKKKKSKEGESGEQQ</sequence>
<dbReference type="AlphaFoldDB" id="A0A5E6MGK9"/>
<dbReference type="EMBL" id="CABFVA020000120">
    <property type="protein sequence ID" value="VVM08152.1"/>
    <property type="molecule type" value="Genomic_DNA"/>
</dbReference>
<reference evidence="3 4" key="1">
    <citation type="submission" date="2019-09" db="EMBL/GenBank/DDBJ databases">
        <authorList>
            <person name="Cremers G."/>
        </authorList>
    </citation>
    <scope>NUCLEOTIDE SEQUENCE [LARGE SCALE GENOMIC DNA]</scope>
    <source>
        <strain evidence="3">4A</strain>
    </source>
</reference>
<evidence type="ECO:0000313" key="3">
    <source>
        <dbReference type="EMBL" id="VVM08152.1"/>
    </source>
</evidence>
<evidence type="ECO:0000313" key="4">
    <source>
        <dbReference type="Proteomes" id="UP000334923"/>
    </source>
</evidence>
<feature type="region of interest" description="Disordered" evidence="1">
    <location>
        <begin position="31"/>
        <end position="73"/>
    </location>
</feature>
<feature type="signal peptide" evidence="2">
    <location>
        <begin position="1"/>
        <end position="24"/>
    </location>
</feature>
<accession>A0A5E6MGK9</accession>
<dbReference type="RefSeq" id="WP_142660974.1">
    <property type="nucleotide sequence ID" value="NZ_CABFVA020000120.1"/>
</dbReference>
<proteinExistence type="predicted"/>
<evidence type="ECO:0000256" key="2">
    <source>
        <dbReference type="SAM" id="SignalP"/>
    </source>
</evidence>
<evidence type="ECO:0000256" key="1">
    <source>
        <dbReference type="SAM" id="MobiDB-lite"/>
    </source>
</evidence>
<name>A0A5E6MGK9_9BACT</name>
<keyword evidence="2" id="KW-0732">Signal</keyword>
<gene>
    <name evidence="3" type="ORF">MAMT_02148</name>
</gene>
<keyword evidence="4" id="KW-1185">Reference proteome</keyword>